<sequence length="330" mass="37227">MLINAPSPLEFRHLRTLAAIAETHSLSKAAARLHLSQPAVSHQVKALEELCGLALFERKSVPLRLTPGGQRLLQLAQLMESQMAEAERDLARIAGGNTGQLRIAVECHSCFDWLMPSMDAFRERWPEVEQDLVSGFHADPIGLLHEDRADLVIVSHAIKRARTVFHPLFRYEVSALLAKEHPLTAKPYLTPKDFSKETLVSYPIPDDRIDVMRDFLIPARIDPGKRRATELTVAILQLVASRRGIAAMPRWAVQPFLDREYVVARPLGKKGVESALYAATTEEMAEKAWMRDFLEIMRRGGFASLQGVRAFRGGKDRIDRNWADEALYFE</sequence>
<dbReference type="PANTHER" id="PTHR30126">
    <property type="entry name" value="HTH-TYPE TRANSCRIPTIONAL REGULATOR"/>
    <property type="match status" value="1"/>
</dbReference>
<evidence type="ECO:0000256" key="7">
    <source>
        <dbReference type="ARBA" id="ARBA00023015"/>
    </source>
</evidence>
<keyword evidence="9" id="KW-0010">Activator</keyword>
<reference evidence="13 14" key="1">
    <citation type="submission" date="2019-05" db="EMBL/GenBank/DDBJ databases">
        <title>Verrucobacter flavum gen. nov., sp. nov. a new member of the family Verrucomicrobiaceae.</title>
        <authorList>
            <person name="Szuroczki S."/>
            <person name="Abbaszade G."/>
            <person name="Szabo A."/>
            <person name="Felfoldi T."/>
            <person name="Schumann P."/>
            <person name="Boka K."/>
            <person name="Keki Z."/>
            <person name="Toumi M."/>
            <person name="Toth E."/>
        </authorList>
    </citation>
    <scope>NUCLEOTIDE SEQUENCE [LARGE SCALE GENOMIC DNA]</scope>
    <source>
        <strain evidence="13 14">MG-N-17</strain>
    </source>
</reference>
<evidence type="ECO:0000256" key="9">
    <source>
        <dbReference type="ARBA" id="ARBA00023159"/>
    </source>
</evidence>
<keyword evidence="10" id="KW-0804">Transcription</keyword>
<evidence type="ECO:0000256" key="8">
    <source>
        <dbReference type="ARBA" id="ARBA00023125"/>
    </source>
</evidence>
<evidence type="ECO:0000256" key="1">
    <source>
        <dbReference type="ARBA" id="ARBA00004496"/>
    </source>
</evidence>
<evidence type="ECO:0000313" key="14">
    <source>
        <dbReference type="Proteomes" id="UP000306196"/>
    </source>
</evidence>
<gene>
    <name evidence="13" type="ORF">FEM03_19025</name>
</gene>
<evidence type="ECO:0000256" key="2">
    <source>
        <dbReference type="ARBA" id="ARBA00009437"/>
    </source>
</evidence>
<dbReference type="Proteomes" id="UP000306196">
    <property type="component" value="Unassembled WGS sequence"/>
</dbReference>
<dbReference type="PROSITE" id="PS50931">
    <property type="entry name" value="HTH_LYSR"/>
    <property type="match status" value="1"/>
</dbReference>
<keyword evidence="5" id="KW-0678">Repressor</keyword>
<evidence type="ECO:0000256" key="6">
    <source>
        <dbReference type="ARBA" id="ARBA00022605"/>
    </source>
</evidence>
<dbReference type="GO" id="GO:0003700">
    <property type="term" value="F:DNA-binding transcription factor activity"/>
    <property type="evidence" value="ECO:0007669"/>
    <property type="project" value="InterPro"/>
</dbReference>
<evidence type="ECO:0000256" key="4">
    <source>
        <dbReference type="ARBA" id="ARBA00022490"/>
    </source>
</evidence>
<keyword evidence="11" id="KW-0486">Methionine biosynthesis</keyword>
<accession>A0A5R8KA62</accession>
<comment type="caution">
    <text evidence="13">The sequence shown here is derived from an EMBL/GenBank/DDBJ whole genome shotgun (WGS) entry which is preliminary data.</text>
</comment>
<dbReference type="EMBL" id="VAUV01000015">
    <property type="protein sequence ID" value="TLD69194.1"/>
    <property type="molecule type" value="Genomic_DNA"/>
</dbReference>
<dbReference type="InterPro" id="IPR005119">
    <property type="entry name" value="LysR_subst-bd"/>
</dbReference>
<organism evidence="13 14">
    <name type="scientific">Phragmitibacter flavus</name>
    <dbReference type="NCBI Taxonomy" id="2576071"/>
    <lineage>
        <taxon>Bacteria</taxon>
        <taxon>Pseudomonadati</taxon>
        <taxon>Verrucomicrobiota</taxon>
        <taxon>Verrucomicrobiia</taxon>
        <taxon>Verrucomicrobiales</taxon>
        <taxon>Verrucomicrobiaceae</taxon>
        <taxon>Phragmitibacter</taxon>
    </lineage>
</organism>
<dbReference type="Gene3D" id="3.40.190.10">
    <property type="entry name" value="Periplasmic binding protein-like II"/>
    <property type="match status" value="1"/>
</dbReference>
<dbReference type="Gene3D" id="1.10.10.10">
    <property type="entry name" value="Winged helix-like DNA-binding domain superfamily/Winged helix DNA-binding domain"/>
    <property type="match status" value="1"/>
</dbReference>
<dbReference type="CDD" id="cd08441">
    <property type="entry name" value="PBP2_MetR"/>
    <property type="match status" value="1"/>
</dbReference>
<comment type="similarity">
    <text evidence="2">Belongs to the LysR transcriptional regulatory family.</text>
</comment>
<dbReference type="RefSeq" id="WP_138087880.1">
    <property type="nucleotide sequence ID" value="NZ_VAUV01000015.1"/>
</dbReference>
<dbReference type="Pfam" id="PF00126">
    <property type="entry name" value="HTH_1"/>
    <property type="match status" value="1"/>
</dbReference>
<dbReference type="GO" id="GO:0005737">
    <property type="term" value="C:cytoplasm"/>
    <property type="evidence" value="ECO:0007669"/>
    <property type="project" value="UniProtKB-SubCell"/>
</dbReference>
<keyword evidence="4" id="KW-0963">Cytoplasm</keyword>
<dbReference type="GO" id="GO:0009086">
    <property type="term" value="P:methionine biosynthetic process"/>
    <property type="evidence" value="ECO:0007669"/>
    <property type="project" value="UniProtKB-KW"/>
</dbReference>
<evidence type="ECO:0000256" key="11">
    <source>
        <dbReference type="ARBA" id="ARBA00023167"/>
    </source>
</evidence>
<keyword evidence="8" id="KW-0238">DNA-binding</keyword>
<protein>
    <recommendedName>
        <fullName evidence="3">HTH-type transcriptional regulator MetR</fullName>
    </recommendedName>
</protein>
<comment type="subcellular location">
    <subcellularLocation>
        <location evidence="1">Cytoplasm</location>
    </subcellularLocation>
</comment>
<evidence type="ECO:0000259" key="12">
    <source>
        <dbReference type="PROSITE" id="PS50931"/>
    </source>
</evidence>
<evidence type="ECO:0000256" key="10">
    <source>
        <dbReference type="ARBA" id="ARBA00023163"/>
    </source>
</evidence>
<dbReference type="GO" id="GO:0000976">
    <property type="term" value="F:transcription cis-regulatory region binding"/>
    <property type="evidence" value="ECO:0007669"/>
    <property type="project" value="TreeGrafter"/>
</dbReference>
<dbReference type="Pfam" id="PF03466">
    <property type="entry name" value="LysR_substrate"/>
    <property type="match status" value="1"/>
</dbReference>
<dbReference type="InterPro" id="IPR036390">
    <property type="entry name" value="WH_DNA-bd_sf"/>
</dbReference>
<keyword evidence="6" id="KW-0028">Amino-acid biosynthesis</keyword>
<name>A0A5R8KA62_9BACT</name>
<dbReference type="InterPro" id="IPR037406">
    <property type="entry name" value="MetR_PBP2"/>
</dbReference>
<dbReference type="FunFam" id="1.10.10.10:FF:000001">
    <property type="entry name" value="LysR family transcriptional regulator"/>
    <property type="match status" value="1"/>
</dbReference>
<evidence type="ECO:0000256" key="3">
    <source>
        <dbReference type="ARBA" id="ARBA00019365"/>
    </source>
</evidence>
<keyword evidence="14" id="KW-1185">Reference proteome</keyword>
<dbReference type="OrthoDB" id="9803735at2"/>
<dbReference type="PRINTS" id="PR00039">
    <property type="entry name" value="HTHLYSR"/>
</dbReference>
<proteinExistence type="inferred from homology"/>
<feature type="domain" description="HTH lysR-type" evidence="12">
    <location>
        <begin position="9"/>
        <end position="66"/>
    </location>
</feature>
<dbReference type="InterPro" id="IPR036388">
    <property type="entry name" value="WH-like_DNA-bd_sf"/>
</dbReference>
<dbReference type="PANTHER" id="PTHR30126:SF25">
    <property type="entry name" value="HTH-TYPE TRANSCRIPTIONAL REGULATOR METR"/>
    <property type="match status" value="1"/>
</dbReference>
<evidence type="ECO:0000313" key="13">
    <source>
        <dbReference type="EMBL" id="TLD69194.1"/>
    </source>
</evidence>
<evidence type="ECO:0000256" key="5">
    <source>
        <dbReference type="ARBA" id="ARBA00022491"/>
    </source>
</evidence>
<dbReference type="AlphaFoldDB" id="A0A5R8KA62"/>
<dbReference type="SUPFAM" id="SSF46785">
    <property type="entry name" value="Winged helix' DNA-binding domain"/>
    <property type="match status" value="1"/>
</dbReference>
<dbReference type="SUPFAM" id="SSF53850">
    <property type="entry name" value="Periplasmic binding protein-like II"/>
    <property type="match status" value="1"/>
</dbReference>
<keyword evidence="7" id="KW-0805">Transcription regulation</keyword>
<dbReference type="InterPro" id="IPR000847">
    <property type="entry name" value="LysR_HTH_N"/>
</dbReference>